<feature type="domain" description="ABC transporter" evidence="1">
    <location>
        <begin position="58"/>
        <end position="119"/>
    </location>
</feature>
<evidence type="ECO:0000259" key="1">
    <source>
        <dbReference type="Pfam" id="PF00005"/>
    </source>
</evidence>
<dbReference type="InterPro" id="IPR027417">
    <property type="entry name" value="P-loop_NTPase"/>
</dbReference>
<dbReference type="InterPro" id="IPR003439">
    <property type="entry name" value="ABC_transporter-like_ATP-bd"/>
</dbReference>
<dbReference type="PANTHER" id="PTHR43858:SF1">
    <property type="entry name" value="ABC TRANSPORTER-RELATED PROTEIN"/>
    <property type="match status" value="1"/>
</dbReference>
<reference evidence="2" key="1">
    <citation type="submission" date="2021-01" db="EMBL/GenBank/DDBJ databases">
        <authorList>
            <person name="Corre E."/>
            <person name="Pelletier E."/>
            <person name="Niang G."/>
            <person name="Scheremetjew M."/>
            <person name="Finn R."/>
            <person name="Kale V."/>
            <person name="Holt S."/>
            <person name="Cochrane G."/>
            <person name="Meng A."/>
            <person name="Brown T."/>
            <person name="Cohen L."/>
        </authorList>
    </citation>
    <scope>NUCLEOTIDE SEQUENCE</scope>
    <source>
        <strain evidence="2">379</strain>
    </source>
</reference>
<name>A0A7S3TQF7_EMIHU</name>
<dbReference type="SUPFAM" id="SSF52540">
    <property type="entry name" value="P-loop containing nucleoside triphosphate hydrolases"/>
    <property type="match status" value="1"/>
</dbReference>
<organism evidence="2">
    <name type="scientific">Emiliania huxleyi</name>
    <name type="common">Coccolithophore</name>
    <name type="synonym">Pontosphaera huxleyi</name>
    <dbReference type="NCBI Taxonomy" id="2903"/>
    <lineage>
        <taxon>Eukaryota</taxon>
        <taxon>Haptista</taxon>
        <taxon>Haptophyta</taxon>
        <taxon>Prymnesiophyceae</taxon>
        <taxon>Isochrysidales</taxon>
        <taxon>Noelaerhabdaceae</taxon>
        <taxon>Emiliania</taxon>
    </lineage>
</organism>
<protein>
    <recommendedName>
        <fullName evidence="1">ABC transporter domain-containing protein</fullName>
    </recommendedName>
</protein>
<dbReference type="EMBL" id="HBIR01054428">
    <property type="protein sequence ID" value="CAE0591040.1"/>
    <property type="molecule type" value="Transcribed_RNA"/>
</dbReference>
<dbReference type="PANTHER" id="PTHR43858">
    <property type="entry name" value="ENERGY-DEPENDENT TRANSLATIONAL THROTTLE PROTEIN ETTA"/>
    <property type="match status" value="1"/>
</dbReference>
<dbReference type="Pfam" id="PF00005">
    <property type="entry name" value="ABC_tran"/>
    <property type="match status" value="1"/>
</dbReference>
<evidence type="ECO:0000313" key="2">
    <source>
        <dbReference type="EMBL" id="CAE0591040.1"/>
    </source>
</evidence>
<dbReference type="InterPro" id="IPR022374">
    <property type="entry name" value="EttA"/>
</dbReference>
<sequence>MLHKPPRLLSATWTSRAPGSTRATACMRKIARGCLLQRVRDISMTHRRRAPQEIAQGVDFLTVGEREVSMRAYVAAFNLRGTMQEKLVSNLSGGERGRVHLAKTLRRGCNLLLLDEPTNDLDVDTLRSLEEAIGAFAGSAVIVSHDRWFLDRVCDHTLAFDAAGGADFFEGSISDYDAWRARRHDSGEDCATSAAG</sequence>
<dbReference type="GO" id="GO:0045900">
    <property type="term" value="P:negative regulation of translational elongation"/>
    <property type="evidence" value="ECO:0007669"/>
    <property type="project" value="InterPro"/>
</dbReference>
<dbReference type="Gene3D" id="3.40.50.300">
    <property type="entry name" value="P-loop containing nucleotide triphosphate hydrolases"/>
    <property type="match status" value="1"/>
</dbReference>
<proteinExistence type="predicted"/>
<dbReference type="GO" id="GO:0005524">
    <property type="term" value="F:ATP binding"/>
    <property type="evidence" value="ECO:0007669"/>
    <property type="project" value="InterPro"/>
</dbReference>
<dbReference type="GO" id="GO:0016887">
    <property type="term" value="F:ATP hydrolysis activity"/>
    <property type="evidence" value="ECO:0007669"/>
    <property type="project" value="InterPro"/>
</dbReference>
<accession>A0A7S3TQF7</accession>
<gene>
    <name evidence="2" type="ORF">EHUX00137_LOCUS42394</name>
</gene>
<dbReference type="AlphaFoldDB" id="A0A7S3TQF7"/>